<dbReference type="SUPFAM" id="SSF52172">
    <property type="entry name" value="CheY-like"/>
    <property type="match status" value="2"/>
</dbReference>
<dbReference type="Gene3D" id="3.40.50.2300">
    <property type="match status" value="2"/>
</dbReference>
<dbReference type="PROSITE" id="PS50109">
    <property type="entry name" value="HIS_KIN"/>
    <property type="match status" value="1"/>
</dbReference>
<evidence type="ECO:0000256" key="5">
    <source>
        <dbReference type="ARBA" id="ARBA00022553"/>
    </source>
</evidence>
<evidence type="ECO:0000256" key="6">
    <source>
        <dbReference type="ARBA" id="ARBA00022679"/>
    </source>
</evidence>
<evidence type="ECO:0000256" key="12">
    <source>
        <dbReference type="ARBA" id="ARBA00023012"/>
    </source>
</evidence>
<feature type="domain" description="PAS" evidence="18">
    <location>
        <begin position="395"/>
        <end position="416"/>
    </location>
</feature>
<dbReference type="PRINTS" id="PR00344">
    <property type="entry name" value="BCTRLSENSOR"/>
</dbReference>
<keyword evidence="4" id="KW-1003">Cell membrane</keyword>
<dbReference type="SMART" id="SM00387">
    <property type="entry name" value="HATPase_c"/>
    <property type="match status" value="1"/>
</dbReference>
<dbReference type="InterPro" id="IPR036097">
    <property type="entry name" value="HisK_dim/P_sf"/>
</dbReference>
<dbReference type="SMART" id="SM00091">
    <property type="entry name" value="PAS"/>
    <property type="match status" value="1"/>
</dbReference>
<evidence type="ECO:0000259" key="18">
    <source>
        <dbReference type="PROSITE" id="PS50112"/>
    </source>
</evidence>
<dbReference type="InterPro" id="IPR003661">
    <property type="entry name" value="HisK_dim/P_dom"/>
</dbReference>
<dbReference type="InterPro" id="IPR000014">
    <property type="entry name" value="PAS"/>
</dbReference>
<dbReference type="CDD" id="cd00130">
    <property type="entry name" value="PAS"/>
    <property type="match status" value="1"/>
</dbReference>
<dbReference type="Proteomes" id="UP001231109">
    <property type="component" value="Unassembled WGS sequence"/>
</dbReference>
<dbReference type="InterPro" id="IPR005467">
    <property type="entry name" value="His_kinase_dom"/>
</dbReference>
<dbReference type="SUPFAM" id="SSF47384">
    <property type="entry name" value="Homodimeric domain of signal transducing histidine kinase"/>
    <property type="match status" value="1"/>
</dbReference>
<evidence type="ECO:0000256" key="4">
    <source>
        <dbReference type="ARBA" id="ARBA00022475"/>
    </source>
</evidence>
<feature type="domain" description="Response regulatory" evidence="17">
    <location>
        <begin position="857"/>
        <end position="967"/>
    </location>
</feature>
<dbReference type="InterPro" id="IPR003594">
    <property type="entry name" value="HATPase_dom"/>
</dbReference>
<feature type="modified residue" description="4-aspartylphosphate" evidence="13">
    <location>
        <position position="905"/>
    </location>
</feature>
<dbReference type="Pfam" id="PF02518">
    <property type="entry name" value="HATPase_c"/>
    <property type="match status" value="1"/>
</dbReference>
<feature type="domain" description="Histidine kinase" evidence="16">
    <location>
        <begin position="502"/>
        <end position="720"/>
    </location>
</feature>
<feature type="coiled-coil region" evidence="14">
    <location>
        <begin position="356"/>
        <end position="383"/>
    </location>
</feature>
<dbReference type="PANTHER" id="PTHR43047:SF72">
    <property type="entry name" value="OSMOSENSING HISTIDINE PROTEIN KINASE SLN1"/>
    <property type="match status" value="1"/>
</dbReference>
<dbReference type="SUPFAM" id="SSF55785">
    <property type="entry name" value="PYP-like sensor domain (PAS domain)"/>
    <property type="match status" value="1"/>
</dbReference>
<keyword evidence="6" id="KW-0808">Transferase</keyword>
<evidence type="ECO:0000256" key="2">
    <source>
        <dbReference type="ARBA" id="ARBA00004651"/>
    </source>
</evidence>
<dbReference type="InterPro" id="IPR001789">
    <property type="entry name" value="Sig_transdc_resp-reg_receiver"/>
</dbReference>
<dbReference type="Gene3D" id="1.10.287.130">
    <property type="match status" value="1"/>
</dbReference>
<accession>A0ABT9I524</accession>
<dbReference type="CDD" id="cd00156">
    <property type="entry name" value="REC"/>
    <property type="match status" value="2"/>
</dbReference>
<evidence type="ECO:0000259" key="16">
    <source>
        <dbReference type="PROSITE" id="PS50109"/>
    </source>
</evidence>
<organism evidence="19 20">
    <name type="scientific">Rheinheimera baltica</name>
    <dbReference type="NCBI Taxonomy" id="67576"/>
    <lineage>
        <taxon>Bacteria</taxon>
        <taxon>Pseudomonadati</taxon>
        <taxon>Pseudomonadota</taxon>
        <taxon>Gammaproteobacteria</taxon>
        <taxon>Chromatiales</taxon>
        <taxon>Chromatiaceae</taxon>
        <taxon>Rheinheimera</taxon>
    </lineage>
</organism>
<comment type="subcellular location">
    <subcellularLocation>
        <location evidence="2">Cell membrane</location>
        <topology evidence="2">Multi-pass membrane protein</topology>
    </subcellularLocation>
</comment>
<dbReference type="Pfam" id="PF14827">
    <property type="entry name" value="dCache_3"/>
    <property type="match status" value="1"/>
</dbReference>
<dbReference type="CDD" id="cd16922">
    <property type="entry name" value="HATPase_EvgS-ArcB-TorS-like"/>
    <property type="match status" value="1"/>
</dbReference>
<evidence type="ECO:0000256" key="14">
    <source>
        <dbReference type="SAM" id="Coils"/>
    </source>
</evidence>
<dbReference type="Gene3D" id="3.30.450.20">
    <property type="entry name" value="PAS domain"/>
    <property type="match status" value="2"/>
</dbReference>
<comment type="catalytic activity">
    <reaction evidence="1">
        <text>ATP + protein L-histidine = ADP + protein N-phospho-L-histidine.</text>
        <dbReference type="EC" id="2.7.13.3"/>
    </reaction>
</comment>
<keyword evidence="10" id="KW-0067">ATP-binding</keyword>
<evidence type="ECO:0000256" key="15">
    <source>
        <dbReference type="SAM" id="Phobius"/>
    </source>
</evidence>
<dbReference type="Gene3D" id="3.30.565.10">
    <property type="entry name" value="Histidine kinase-like ATPase, C-terminal domain"/>
    <property type="match status" value="1"/>
</dbReference>
<dbReference type="SMART" id="SM00448">
    <property type="entry name" value="REC"/>
    <property type="match status" value="2"/>
</dbReference>
<dbReference type="PANTHER" id="PTHR43047">
    <property type="entry name" value="TWO-COMPONENT HISTIDINE PROTEIN KINASE"/>
    <property type="match status" value="1"/>
</dbReference>
<evidence type="ECO:0000256" key="9">
    <source>
        <dbReference type="ARBA" id="ARBA00022777"/>
    </source>
</evidence>
<dbReference type="InterPro" id="IPR011006">
    <property type="entry name" value="CheY-like_superfamily"/>
</dbReference>
<evidence type="ECO:0000256" key="7">
    <source>
        <dbReference type="ARBA" id="ARBA00022692"/>
    </source>
</evidence>
<feature type="modified residue" description="4-aspartylphosphate" evidence="13">
    <location>
        <position position="779"/>
    </location>
</feature>
<keyword evidence="8" id="KW-0547">Nucleotide-binding</keyword>
<evidence type="ECO:0000313" key="19">
    <source>
        <dbReference type="EMBL" id="MDP5138504.1"/>
    </source>
</evidence>
<evidence type="ECO:0000256" key="11">
    <source>
        <dbReference type="ARBA" id="ARBA00022989"/>
    </source>
</evidence>
<dbReference type="EC" id="2.7.13.3" evidence="3"/>
<dbReference type="InterPro" id="IPR004358">
    <property type="entry name" value="Sig_transdc_His_kin-like_C"/>
</dbReference>
<dbReference type="SMART" id="SM00388">
    <property type="entry name" value="HisKA"/>
    <property type="match status" value="1"/>
</dbReference>
<keyword evidence="7 15" id="KW-0812">Transmembrane</keyword>
<dbReference type="InterPro" id="IPR029150">
    <property type="entry name" value="dCache_3"/>
</dbReference>
<dbReference type="Pfam" id="PF00072">
    <property type="entry name" value="Response_reg"/>
    <property type="match status" value="2"/>
</dbReference>
<dbReference type="CDD" id="cd00082">
    <property type="entry name" value="HisKA"/>
    <property type="match status" value="1"/>
</dbReference>
<keyword evidence="12" id="KW-0902">Two-component regulatory system</keyword>
<proteinExistence type="predicted"/>
<feature type="domain" description="Response regulatory" evidence="17">
    <location>
        <begin position="730"/>
        <end position="846"/>
    </location>
</feature>
<keyword evidence="5 13" id="KW-0597">Phosphoprotein</keyword>
<dbReference type="Pfam" id="PF00512">
    <property type="entry name" value="HisKA"/>
    <property type="match status" value="1"/>
</dbReference>
<evidence type="ECO:0000313" key="20">
    <source>
        <dbReference type="Proteomes" id="UP001231109"/>
    </source>
</evidence>
<dbReference type="Pfam" id="PF13426">
    <property type="entry name" value="PAS_9"/>
    <property type="match status" value="1"/>
</dbReference>
<reference evidence="19 20" key="1">
    <citation type="submission" date="2022-11" db="EMBL/GenBank/DDBJ databases">
        <title>Viruses from the air-sea interface of a natural surface slick.</title>
        <authorList>
            <person name="Rahlff J."/>
            <person name="Holmfeldt K."/>
        </authorList>
    </citation>
    <scope>NUCLEOTIDE SEQUENCE [LARGE SCALE GENOMIC DNA]</scope>
    <source>
        <strain evidence="19 20">SMS4</strain>
    </source>
</reference>
<name>A0ABT9I524_9GAMM</name>
<dbReference type="PROSITE" id="PS50112">
    <property type="entry name" value="PAS"/>
    <property type="match status" value="1"/>
</dbReference>
<dbReference type="SUPFAM" id="SSF55874">
    <property type="entry name" value="ATPase domain of HSP90 chaperone/DNA topoisomerase II/histidine kinase"/>
    <property type="match status" value="1"/>
</dbReference>
<feature type="transmembrane region" description="Helical" evidence="15">
    <location>
        <begin position="15"/>
        <end position="36"/>
    </location>
</feature>
<dbReference type="NCBIfam" id="TIGR00229">
    <property type="entry name" value="sensory_box"/>
    <property type="match status" value="1"/>
</dbReference>
<evidence type="ECO:0000256" key="1">
    <source>
        <dbReference type="ARBA" id="ARBA00000085"/>
    </source>
</evidence>
<keyword evidence="20" id="KW-1185">Reference proteome</keyword>
<dbReference type="InterPro" id="IPR035965">
    <property type="entry name" value="PAS-like_dom_sf"/>
</dbReference>
<keyword evidence="14" id="KW-0175">Coiled coil</keyword>
<evidence type="ECO:0000259" key="17">
    <source>
        <dbReference type="PROSITE" id="PS50110"/>
    </source>
</evidence>
<evidence type="ECO:0000256" key="13">
    <source>
        <dbReference type="PROSITE-ProRule" id="PRU00169"/>
    </source>
</evidence>
<dbReference type="EMBL" id="JAPJDZ010000180">
    <property type="protein sequence ID" value="MDP5138504.1"/>
    <property type="molecule type" value="Genomic_DNA"/>
</dbReference>
<comment type="caution">
    <text evidence="19">The sequence shown here is derived from an EMBL/GenBank/DDBJ whole genome shotgun (WGS) entry which is preliminary data.</text>
</comment>
<dbReference type="InterPro" id="IPR029151">
    <property type="entry name" value="Sensor-like_sf"/>
</dbReference>
<evidence type="ECO:0000256" key="8">
    <source>
        <dbReference type="ARBA" id="ARBA00022741"/>
    </source>
</evidence>
<feature type="transmembrane region" description="Helical" evidence="15">
    <location>
        <begin position="332"/>
        <end position="355"/>
    </location>
</feature>
<dbReference type="InterPro" id="IPR036890">
    <property type="entry name" value="HATPase_C_sf"/>
</dbReference>
<keyword evidence="9" id="KW-0418">Kinase</keyword>
<sequence length="968" mass="107674">MINKIKQRYFSNTNLYLLVAAAVMLVIMLLSAWYAMQQRQQSFDTRLSHLHQLQLNQLAQVNYDARQQVMVAAQLVASDQHIKQLLLAAAERYRANEPAAALNPLREQVSPLLNHYWQTLQPYAASQLHLHLAPDAYTFLRAHRPERHSDRLADIRPLVMHSLNSGKNAVGIELGKHGLGLRAVVPVKDPQGLVQGAVELGVDLQKVFQQVQTGLAAGGSENTPAVMSMAMLVASDITAVLNKDVQQNWYQSEGWSTAESSALLRYWLGNNALPRQLTQQQQLLLDYDGREYLVSLLPMLVWGEDQAEARLLSVSWQDVTAQINTQQKADKLIWLIWFAATLFLLALGVLLVSYLRRQARHEVADQQALLKQQEQKLSALYQLSPLPILLNRFSDGAYIEANPAMEQLVGYTPEELKQLSYWDLTPECYADAEQQQLKALTDTGRYGPYVKQYRHKNGDLIDIELNGVLFSDGGDEKFIWTIIKDMSEIKRLEKLKDDFVSTVSHELRTPLTSISGSLGLVLGGAGGALGPKAEKLLSIAHKNSQRLNLLINDLLDIEKLMAGKMRFDEAAVALPRLLREALEQHQPFALQHNVSLTLQDVPDVQLWIDTARIQQVLTNFLSNAVKFSPSGAEVILSAELQGQKVRISVQDKGPGIAAADQPQLFKRFSQLNHADNQAKGGTGLGLAISREIALHSGGDVGVKSAAGQGATFWLELPLHQPEVQAEQGDAVLVLEDDADTAHLLCEFLRAQHYVPDWAADTSTAWQKLTNQSYVALTLDLKLHNDSGADFFLRLRDNPATANLPVLVISAFVEHGKLQLAALAHALDWLEKPVTPELLSVKLGQLLSQLPTTNRYQRILHVEDDQDIVTIMRMQLENLCDYQTVASLAQARKTLQQQRFDLILLDLGLPDGNGIDVLPDIAATQGDIPVVIFSAQDLSAEHKTQVRAVYSKSRINTEVLANYLKNILN</sequence>
<gene>
    <name evidence="19" type="ORF">ORJ04_21380</name>
</gene>
<keyword evidence="11 15" id="KW-1133">Transmembrane helix</keyword>
<dbReference type="SUPFAM" id="SSF103190">
    <property type="entry name" value="Sensory domain-like"/>
    <property type="match status" value="1"/>
</dbReference>
<dbReference type="PROSITE" id="PS50110">
    <property type="entry name" value="RESPONSE_REGULATORY"/>
    <property type="match status" value="2"/>
</dbReference>
<dbReference type="RefSeq" id="WP_305977624.1">
    <property type="nucleotide sequence ID" value="NZ_JAPJDZ010000180.1"/>
</dbReference>
<keyword evidence="15" id="KW-0472">Membrane</keyword>
<evidence type="ECO:0000256" key="10">
    <source>
        <dbReference type="ARBA" id="ARBA00022840"/>
    </source>
</evidence>
<evidence type="ECO:0000256" key="3">
    <source>
        <dbReference type="ARBA" id="ARBA00012438"/>
    </source>
</evidence>
<protein>
    <recommendedName>
        <fullName evidence="3">histidine kinase</fullName>
        <ecNumber evidence="3">2.7.13.3</ecNumber>
    </recommendedName>
</protein>